<sequence length="133" mass="13753">MIHNNNKFRIGNGALNVAAALSTVVALSTTILTVLSGMNLALDIKIPGIPEASTSVFLASFLAFATSIVLLLGASALSKHFALQEKNIDNHNDSSQEIQSSEENDDRPAPRIAADDVAPGGTPGGNLNAASRS</sequence>
<protein>
    <submittedName>
        <fullName evidence="3">Uncharacterized protein</fullName>
    </submittedName>
</protein>
<keyword evidence="2" id="KW-0472">Membrane</keyword>
<keyword evidence="2" id="KW-1133">Transmembrane helix</keyword>
<gene>
    <name evidence="3" type="ORF">EMUCRT_0301</name>
</gene>
<evidence type="ECO:0000256" key="1">
    <source>
        <dbReference type="SAM" id="MobiDB-lite"/>
    </source>
</evidence>
<keyword evidence="2" id="KW-0812">Transmembrane</keyword>
<name>A0A0F3NC90_9RICK</name>
<dbReference type="Proteomes" id="UP000033546">
    <property type="component" value="Unassembled WGS sequence"/>
</dbReference>
<comment type="caution">
    <text evidence="3">The sequence shown here is derived from an EMBL/GenBank/DDBJ whole genome shotgun (WGS) entry which is preliminary data.</text>
</comment>
<proteinExistence type="predicted"/>
<dbReference type="AlphaFoldDB" id="A0A0F3NC90"/>
<feature type="transmembrane region" description="Helical" evidence="2">
    <location>
        <begin position="12"/>
        <end position="35"/>
    </location>
</feature>
<feature type="region of interest" description="Disordered" evidence="1">
    <location>
        <begin position="88"/>
        <end position="133"/>
    </location>
</feature>
<evidence type="ECO:0000256" key="2">
    <source>
        <dbReference type="SAM" id="Phobius"/>
    </source>
</evidence>
<dbReference type="EMBL" id="LANU01000002">
    <property type="protein sequence ID" value="KJV65361.1"/>
    <property type="molecule type" value="Genomic_DNA"/>
</dbReference>
<accession>A0A0F3NC90</accession>
<dbReference type="PATRIC" id="fig|1359167.3.peg.288"/>
<dbReference type="RefSeq" id="WP_052692787.1">
    <property type="nucleotide sequence ID" value="NZ_LANU01000002.1"/>
</dbReference>
<evidence type="ECO:0000313" key="4">
    <source>
        <dbReference type="Proteomes" id="UP000033546"/>
    </source>
</evidence>
<organism evidence="3 4">
    <name type="scientific">Ehrlichia cf. muris str. EmCRT</name>
    <dbReference type="NCBI Taxonomy" id="1359167"/>
    <lineage>
        <taxon>Bacteria</taxon>
        <taxon>Pseudomonadati</taxon>
        <taxon>Pseudomonadota</taxon>
        <taxon>Alphaproteobacteria</taxon>
        <taxon>Rickettsiales</taxon>
        <taxon>Anaplasmataceae</taxon>
        <taxon>Ehrlichia</taxon>
    </lineage>
</organism>
<reference evidence="3 4" key="1">
    <citation type="submission" date="2015-02" db="EMBL/GenBank/DDBJ databases">
        <title>Genome Sequencing of Rickettsiales.</title>
        <authorList>
            <person name="Daugherty S.C."/>
            <person name="Su Q."/>
            <person name="Abolude K."/>
            <person name="Beier-Sexton M."/>
            <person name="Carlyon J.A."/>
            <person name="Carter R."/>
            <person name="Day N.P."/>
            <person name="Dumler S.J."/>
            <person name="Dyachenko V."/>
            <person name="Godinez A."/>
            <person name="Kurtti T.J."/>
            <person name="Lichay M."/>
            <person name="Mullins K.E."/>
            <person name="Ott S."/>
            <person name="Pappas-Brown V."/>
            <person name="Paris D.H."/>
            <person name="Patel P."/>
            <person name="Richards A.L."/>
            <person name="Sadzewicz L."/>
            <person name="Sears K."/>
            <person name="Seidman D."/>
            <person name="Sengamalay N."/>
            <person name="Stenos J."/>
            <person name="Tallon L.J."/>
            <person name="Vincent G."/>
            <person name="Fraser C.M."/>
            <person name="Munderloh U."/>
            <person name="Dunning-Hotopp J.C."/>
        </authorList>
    </citation>
    <scope>NUCLEOTIDE SEQUENCE [LARGE SCALE GENOMIC DNA]</scope>
    <source>
        <strain evidence="3 4">EmCRT</strain>
    </source>
</reference>
<feature type="compositionally biased region" description="Low complexity" evidence="1">
    <location>
        <begin position="110"/>
        <end position="119"/>
    </location>
</feature>
<feature type="transmembrane region" description="Helical" evidence="2">
    <location>
        <begin position="55"/>
        <end position="77"/>
    </location>
</feature>
<evidence type="ECO:0000313" key="3">
    <source>
        <dbReference type="EMBL" id="KJV65361.1"/>
    </source>
</evidence>